<dbReference type="GO" id="GO:0006355">
    <property type="term" value="P:regulation of DNA-templated transcription"/>
    <property type="evidence" value="ECO:0007669"/>
    <property type="project" value="InterPro"/>
</dbReference>
<dbReference type="AlphaFoldDB" id="A0A6L3T482"/>
<dbReference type="Pfam" id="PF25873">
    <property type="entry name" value="WHD_MalT"/>
    <property type="match status" value="1"/>
</dbReference>
<evidence type="ECO:0000256" key="2">
    <source>
        <dbReference type="ARBA" id="ARBA00023125"/>
    </source>
</evidence>
<gene>
    <name evidence="5" type="ORF">F6X53_03825</name>
</gene>
<dbReference type="Gene3D" id="3.40.50.300">
    <property type="entry name" value="P-loop containing nucleotide triphosphate hydrolases"/>
    <property type="match status" value="1"/>
</dbReference>
<dbReference type="SMART" id="SM00421">
    <property type="entry name" value="HTH_LUXR"/>
    <property type="match status" value="1"/>
</dbReference>
<evidence type="ECO:0000256" key="3">
    <source>
        <dbReference type="ARBA" id="ARBA00023163"/>
    </source>
</evidence>
<dbReference type="CDD" id="cd06170">
    <property type="entry name" value="LuxR_C_like"/>
    <property type="match status" value="1"/>
</dbReference>
<evidence type="ECO:0000259" key="4">
    <source>
        <dbReference type="PROSITE" id="PS50043"/>
    </source>
</evidence>
<dbReference type="OrthoDB" id="9814495at2"/>
<protein>
    <submittedName>
        <fullName evidence="5">LuxR family transcriptional regulator</fullName>
    </submittedName>
</protein>
<dbReference type="InterPro" id="IPR011990">
    <property type="entry name" value="TPR-like_helical_dom_sf"/>
</dbReference>
<keyword evidence="1" id="KW-0805">Transcription regulation</keyword>
<dbReference type="InterPro" id="IPR016032">
    <property type="entry name" value="Sig_transdc_resp-reg_C-effctor"/>
</dbReference>
<dbReference type="PANTHER" id="PTHR44688:SF16">
    <property type="entry name" value="DNA-BINDING TRANSCRIPTIONAL ACTIVATOR DEVR_DOSR"/>
    <property type="match status" value="1"/>
</dbReference>
<dbReference type="InterPro" id="IPR041617">
    <property type="entry name" value="TPR_MalT"/>
</dbReference>
<dbReference type="PANTHER" id="PTHR44688">
    <property type="entry name" value="DNA-BINDING TRANSCRIPTIONAL ACTIVATOR DEVR_DOSR"/>
    <property type="match status" value="1"/>
</dbReference>
<dbReference type="Proteomes" id="UP000474159">
    <property type="component" value="Unassembled WGS sequence"/>
</dbReference>
<dbReference type="PRINTS" id="PR00038">
    <property type="entry name" value="HTHLUXR"/>
</dbReference>
<accession>A0A6L3T482</accession>
<sequence length="907" mass="100959">MPCGNRLHFLATKVVPPRCRGLIARPRLLAAASQLSEKRLAVIKAPAGFGKTSLAVTWLQELQKSGNAVAWLTVDPNDDDPATFIFYVCHALRRSCEKVGIAAIDLIQESFLIDPRAILSTLINELLDVNDEVFLLLEDYHWISNQEIHQALAFFLRHAPSNCHVVLTTRTEPPLPLASLRAQNLVLEIDVPALRFDLDEIREFVEAEGPGTLGPSDVKLLRDKTDGWPAALRIVTSTSVQLNQDFAQYVRDLSGIQRSIGAYLGELLDGLPRDMVQFMLRAAILDRLCVPLCKVVTGANSGQEWLRSIEQRQLLLTPCDHEGHWFRYHPLLAGYLRQRLESELGNEVPGLHQRASLWYASQEMWTDAVQHALAAGDAVRALSWIKNCAMPLVKQGDLFTLLGWQRLFPSGLVRGQPEVGLAVAWGLALAIRYDETLDRLNEVERDIDANLTQDGGAFRCECDAIRSVALALKDDSEPALSIAQDCLSRSADPWCANVASNVVRFGHLKRGNLKEFYATPWIPFSLDEDKRNLFASVYYRCIQGLAEIQQLRITPAERYYVYALRLAEQHVGPNSVAAALPVSLLAGIRYEQGRLDEAESMLIDRIPLINAGAMLDCVLSAYSVMVKIAVHRMNLESAHILLEKAENLGNTRGWARLSAAAALERTRLCLREERIAEGVEHLSRLEYLAAKYPAPTNCAWSDIHRYVALGRAYTASAQRRFDDAISILAALQRDLEIVQNRHFALRVEMRVATMKFRAEQVAEALGAFGHIVAVFAKAGIYRTILDEGAEVGPLLLAFQENSARTSSSLELQSFVSNLVAAWKSRHQPEEGQQSQPSPTAGALSRRERDILKLIADGLSNKEIARDLAISPETVKSHVKHIYIKLNVERRAQAVSRAQILGLADAHR</sequence>
<dbReference type="EMBL" id="VZZK01000003">
    <property type="protein sequence ID" value="KAB1081014.1"/>
    <property type="molecule type" value="Genomic_DNA"/>
</dbReference>
<dbReference type="Pfam" id="PF00196">
    <property type="entry name" value="GerE"/>
    <property type="match status" value="1"/>
</dbReference>
<keyword evidence="6" id="KW-1185">Reference proteome</keyword>
<dbReference type="Gene3D" id="1.25.40.10">
    <property type="entry name" value="Tetratricopeptide repeat domain"/>
    <property type="match status" value="1"/>
</dbReference>
<name>A0A6L3T482_9HYPH</name>
<organism evidence="5 6">
    <name type="scientific">Methylobacterium soli</name>
    <dbReference type="NCBI Taxonomy" id="553447"/>
    <lineage>
        <taxon>Bacteria</taxon>
        <taxon>Pseudomonadati</taxon>
        <taxon>Pseudomonadota</taxon>
        <taxon>Alphaproteobacteria</taxon>
        <taxon>Hyphomicrobiales</taxon>
        <taxon>Methylobacteriaceae</taxon>
        <taxon>Methylobacterium</taxon>
    </lineage>
</organism>
<evidence type="ECO:0000313" key="6">
    <source>
        <dbReference type="Proteomes" id="UP000474159"/>
    </source>
</evidence>
<dbReference type="PROSITE" id="PS50043">
    <property type="entry name" value="HTH_LUXR_2"/>
    <property type="match status" value="1"/>
</dbReference>
<feature type="domain" description="HTH luxR-type" evidence="4">
    <location>
        <begin position="836"/>
        <end position="901"/>
    </location>
</feature>
<dbReference type="InterPro" id="IPR000792">
    <property type="entry name" value="Tscrpt_reg_LuxR_C"/>
</dbReference>
<dbReference type="PROSITE" id="PS00622">
    <property type="entry name" value="HTH_LUXR_1"/>
    <property type="match status" value="1"/>
</dbReference>
<proteinExistence type="predicted"/>
<dbReference type="SUPFAM" id="SSF52540">
    <property type="entry name" value="P-loop containing nucleoside triphosphate hydrolases"/>
    <property type="match status" value="1"/>
</dbReference>
<dbReference type="Pfam" id="PF17874">
    <property type="entry name" value="TPR_MalT"/>
    <property type="match status" value="1"/>
</dbReference>
<reference evidence="5 6" key="1">
    <citation type="submission" date="2019-09" db="EMBL/GenBank/DDBJ databases">
        <title>YIM 48816 draft genome.</title>
        <authorList>
            <person name="Jiang L."/>
        </authorList>
    </citation>
    <scope>NUCLEOTIDE SEQUENCE [LARGE SCALE GENOMIC DNA]</scope>
    <source>
        <strain evidence="5 6">YIM 48816</strain>
    </source>
</reference>
<keyword evidence="2" id="KW-0238">DNA-binding</keyword>
<evidence type="ECO:0000256" key="1">
    <source>
        <dbReference type="ARBA" id="ARBA00023015"/>
    </source>
</evidence>
<dbReference type="InterPro" id="IPR036388">
    <property type="entry name" value="WH-like_DNA-bd_sf"/>
</dbReference>
<dbReference type="SUPFAM" id="SSF46894">
    <property type="entry name" value="C-terminal effector domain of the bipartite response regulators"/>
    <property type="match status" value="1"/>
</dbReference>
<dbReference type="InterPro" id="IPR027417">
    <property type="entry name" value="P-loop_NTPase"/>
</dbReference>
<dbReference type="InterPro" id="IPR059106">
    <property type="entry name" value="WHD_MalT"/>
</dbReference>
<dbReference type="Gene3D" id="1.10.10.10">
    <property type="entry name" value="Winged helix-like DNA-binding domain superfamily/Winged helix DNA-binding domain"/>
    <property type="match status" value="1"/>
</dbReference>
<comment type="caution">
    <text evidence="5">The sequence shown here is derived from an EMBL/GenBank/DDBJ whole genome shotgun (WGS) entry which is preliminary data.</text>
</comment>
<evidence type="ECO:0000313" key="5">
    <source>
        <dbReference type="EMBL" id="KAB1081014.1"/>
    </source>
</evidence>
<dbReference type="GO" id="GO:0003677">
    <property type="term" value="F:DNA binding"/>
    <property type="evidence" value="ECO:0007669"/>
    <property type="project" value="UniProtKB-KW"/>
</dbReference>
<keyword evidence="3" id="KW-0804">Transcription</keyword>